<feature type="transmembrane region" description="Helical" evidence="6">
    <location>
        <begin position="76"/>
        <end position="97"/>
    </location>
</feature>
<organism evidence="8">
    <name type="scientific">Candidatus Heimdallarchaeum aukensis</name>
    <dbReference type="NCBI Taxonomy" id="2876573"/>
    <lineage>
        <taxon>Archaea</taxon>
        <taxon>Promethearchaeati</taxon>
        <taxon>Candidatus Heimdallarchaeota</taxon>
        <taxon>Candidatus Heimdallarchaeia (ex Rinke et al. 2021) (nom. nud.)</taxon>
        <taxon>Candidatus Heimdallarchaeales</taxon>
        <taxon>Candidatus Heimdallarchaeaceae</taxon>
        <taxon>Candidatus Heimdallarchaeum</taxon>
    </lineage>
</organism>
<feature type="transmembrane region" description="Helical" evidence="6">
    <location>
        <begin position="49"/>
        <end position="70"/>
    </location>
</feature>
<feature type="transmembrane region" description="Helical" evidence="6">
    <location>
        <begin position="229"/>
        <end position="249"/>
    </location>
</feature>
<evidence type="ECO:0000256" key="5">
    <source>
        <dbReference type="ARBA" id="ARBA00023136"/>
    </source>
</evidence>
<reference evidence="8" key="1">
    <citation type="journal article" date="2022" name="Nat. Microbiol.">
        <title>Unique mobile elements and scalable gene flow at the prokaryote-eukaryote boundary revealed by circularized Asgard archaea genomes.</title>
        <authorList>
            <person name="Wu F."/>
            <person name="Speth D.R."/>
            <person name="Philosof A."/>
            <person name="Cremiere A."/>
            <person name="Narayanan A."/>
            <person name="Barco R.A."/>
            <person name="Connon S.A."/>
            <person name="Amend J.P."/>
            <person name="Antoshechkin I.A."/>
            <person name="Orphan V.J."/>
        </authorList>
    </citation>
    <scope>NUCLEOTIDE SEQUENCE</scope>
    <source>
        <strain evidence="8">PM71</strain>
    </source>
</reference>
<dbReference type="InterPro" id="IPR018076">
    <property type="entry name" value="T2SS_GspF_dom"/>
</dbReference>
<evidence type="ECO:0000313" key="8">
    <source>
        <dbReference type="EMBL" id="UJG40625.1"/>
    </source>
</evidence>
<evidence type="ECO:0000256" key="1">
    <source>
        <dbReference type="ARBA" id="ARBA00004651"/>
    </source>
</evidence>
<sequence length="289" mass="31751">MSSKVIESIAYSYVGRLIEPYLTEFEGLRTTLKKAGIEQSVRMYLSIRLFWSIVLSIVSLFVLIAVKILVPSFSVILVVILPVLILLTMFVITWVYPSYLIGERKRKLEAALPTAASYMTAMASAGVTPDKIFLALSKEESIGEAIVKDAKKISRDIQVFGYDIVHALSEASSRSPSPKYSSYLEGIVATFTSGGELQRFLEVSTENLMRDKVQTEKNFIEALGLTAELYMVVGVVTPIFFIVIIAMMAMLGGSANTGANALLAITVYIVIPVGMLVIILLVDMQQPED</sequence>
<comment type="subcellular location">
    <subcellularLocation>
        <location evidence="1">Cell membrane</location>
        <topology evidence="1">Multi-pass membrane protein</topology>
    </subcellularLocation>
</comment>
<dbReference type="EMBL" id="CP084166">
    <property type="protein sequence ID" value="UJG40625.1"/>
    <property type="molecule type" value="Genomic_DNA"/>
</dbReference>
<feature type="domain" description="Type II secretion system protein GspF" evidence="7">
    <location>
        <begin position="116"/>
        <end position="244"/>
    </location>
</feature>
<dbReference type="Proteomes" id="UP001201020">
    <property type="component" value="Chromosome"/>
</dbReference>
<dbReference type="PANTHER" id="PTHR35402">
    <property type="entry name" value="INTEGRAL MEMBRANE PROTEIN-RELATED"/>
    <property type="match status" value="1"/>
</dbReference>
<evidence type="ECO:0000256" key="2">
    <source>
        <dbReference type="ARBA" id="ARBA00022475"/>
    </source>
</evidence>
<dbReference type="InterPro" id="IPR056569">
    <property type="entry name" value="ArlJ-like"/>
</dbReference>
<evidence type="ECO:0000256" key="4">
    <source>
        <dbReference type="ARBA" id="ARBA00022989"/>
    </source>
</evidence>
<protein>
    <submittedName>
        <fullName evidence="8">Type II secretion system F family protein</fullName>
    </submittedName>
</protein>
<feature type="transmembrane region" description="Helical" evidence="6">
    <location>
        <begin position="261"/>
        <end position="282"/>
    </location>
</feature>
<keyword evidence="4 6" id="KW-1133">Transmembrane helix</keyword>
<keyword evidence="2" id="KW-1003">Cell membrane</keyword>
<gene>
    <name evidence="8" type="ORF">K9W45_12420</name>
</gene>
<proteinExistence type="predicted"/>
<dbReference type="AlphaFoldDB" id="A0A9Y1BKZ4"/>
<keyword evidence="5 6" id="KW-0472">Membrane</keyword>
<keyword evidence="3 6" id="KW-0812">Transmembrane</keyword>
<evidence type="ECO:0000259" key="7">
    <source>
        <dbReference type="Pfam" id="PF00482"/>
    </source>
</evidence>
<dbReference type="Pfam" id="PF00482">
    <property type="entry name" value="T2SSF"/>
    <property type="match status" value="1"/>
</dbReference>
<name>A0A9Y1BKZ4_9ARCH</name>
<dbReference type="GO" id="GO:0005886">
    <property type="term" value="C:plasma membrane"/>
    <property type="evidence" value="ECO:0007669"/>
    <property type="project" value="UniProtKB-SubCell"/>
</dbReference>
<evidence type="ECO:0000256" key="6">
    <source>
        <dbReference type="SAM" id="Phobius"/>
    </source>
</evidence>
<accession>A0A9Y1BKZ4</accession>
<dbReference type="PANTHER" id="PTHR35402:SF1">
    <property type="entry name" value="TYPE II SECRETION SYSTEM PROTEIN GSPF DOMAIN-CONTAINING PROTEIN"/>
    <property type="match status" value="1"/>
</dbReference>
<evidence type="ECO:0000256" key="3">
    <source>
        <dbReference type="ARBA" id="ARBA00022692"/>
    </source>
</evidence>